<keyword evidence="2" id="KW-1003">Cell membrane</keyword>
<feature type="transmembrane region" description="Helical" evidence="7">
    <location>
        <begin position="691"/>
        <end position="712"/>
    </location>
</feature>
<dbReference type="InterPro" id="IPR003838">
    <property type="entry name" value="ABC3_permease_C"/>
</dbReference>
<feature type="domain" description="ABC3 transporter permease C-terminal" evidence="8">
    <location>
        <begin position="693"/>
        <end position="793"/>
    </location>
</feature>
<keyword evidence="10" id="KW-1185">Reference proteome</keyword>
<dbReference type="RefSeq" id="WP_259428504.1">
    <property type="nucleotide sequence ID" value="NZ_JANWTC010000010.1"/>
</dbReference>
<organism evidence="9 10">
    <name type="scientific">Corynebacterium lemuris</name>
    <dbReference type="NCBI Taxonomy" id="1859292"/>
    <lineage>
        <taxon>Bacteria</taxon>
        <taxon>Bacillati</taxon>
        <taxon>Actinomycetota</taxon>
        <taxon>Actinomycetes</taxon>
        <taxon>Mycobacteriales</taxon>
        <taxon>Corynebacteriaceae</taxon>
        <taxon>Corynebacterium</taxon>
    </lineage>
</organism>
<evidence type="ECO:0000256" key="7">
    <source>
        <dbReference type="SAM" id="Phobius"/>
    </source>
</evidence>
<dbReference type="EMBL" id="JANWTC010000010">
    <property type="protein sequence ID" value="MCS5480441.1"/>
    <property type="molecule type" value="Genomic_DNA"/>
</dbReference>
<evidence type="ECO:0000256" key="2">
    <source>
        <dbReference type="ARBA" id="ARBA00022475"/>
    </source>
</evidence>
<dbReference type="PANTHER" id="PTHR30572">
    <property type="entry name" value="MEMBRANE COMPONENT OF TRANSPORTER-RELATED"/>
    <property type="match status" value="1"/>
</dbReference>
<dbReference type="Proteomes" id="UP001205965">
    <property type="component" value="Unassembled WGS sequence"/>
</dbReference>
<keyword evidence="5 7" id="KW-0472">Membrane</keyword>
<feature type="transmembrane region" description="Helical" evidence="7">
    <location>
        <begin position="408"/>
        <end position="436"/>
    </location>
</feature>
<feature type="transmembrane region" description="Helical" evidence="7">
    <location>
        <begin position="297"/>
        <end position="320"/>
    </location>
</feature>
<sequence length="804" mass="84899">MRIALRHPWHALVAVLLIAAPVAFLSSVLIQEASRSTAHALAFAPTTARYIGGQCQQSPDGHIHECAGESADLPQQTLLTEALRGETSARLVISGPAELNSPTATSPTSLTQVDPAVEHAPPSGMIRLVTFQREQLGLSVGDTVLLTVDGRTLGLRIAGDTPGIESLISHPTVTDPAEFRLPGNTWALWHLPGVVTWDDVARLNQVGFVVQAEEIAGDPPPVQPGFAPHPMGMIHEPFFLVWALLMLVLALTITLLAALILSPVFTITLGRQSRAFALLAAQGASPRRLLRLGLLQGLLAGLVGATAGMLAGGLWALLWWPRHYPDWPVVLWSAWLPALWLFAVAVAAGAALPAARRAARATIVSTPARTRDLHRWMRSGMVLLGASALILAISLMSPPLPNFEDLSWASAAAGIGGLLGFLGIVLSAPAIVGLVGRLVRRPLSARLAARDLVQQPARSASTVAAVTALVTLATTMMVQSQAYDTRAAVWEQATYRPGVIAVQDSPRLAEVVTAVTEVVGPVSRTDVHGLGADWLSPTHTFLVAEPPTRDRPDMSFWVPGPAALFDASVVIASPGLIGALVTRDPLPLGPAMLVPTYIGQEEATFRLHNYADEPVGEAAVLPLSPILPEGVSDWLPTAEAFAQFRVAEDFLGVLLTAGQAVTPAMQAELAEIDPGIRVPGVAHRQSITPKLLLTGAVVLLVGVVLLLSVRQGRRHNMVLEVIGVPPRTARAVAAWSGALLTLSGAAPGLLVGHLGALLISRQTLTYVGVDWWLVPALLVLAPAVVAAIGWFSAFPPPPNHLPQK</sequence>
<evidence type="ECO:0000313" key="9">
    <source>
        <dbReference type="EMBL" id="MCS5480441.1"/>
    </source>
</evidence>
<comment type="similarity">
    <text evidence="6">Belongs to the ABC-4 integral membrane protein family.</text>
</comment>
<feature type="transmembrane region" description="Helical" evidence="7">
    <location>
        <begin position="239"/>
        <end position="265"/>
    </location>
</feature>
<evidence type="ECO:0000256" key="5">
    <source>
        <dbReference type="ARBA" id="ARBA00023136"/>
    </source>
</evidence>
<protein>
    <recommendedName>
        <fullName evidence="8">ABC3 transporter permease C-terminal domain-containing protein</fullName>
    </recommendedName>
</protein>
<feature type="transmembrane region" description="Helical" evidence="7">
    <location>
        <begin position="332"/>
        <end position="355"/>
    </location>
</feature>
<comment type="caution">
    <text evidence="9">The sequence shown here is derived from an EMBL/GenBank/DDBJ whole genome shotgun (WGS) entry which is preliminary data.</text>
</comment>
<evidence type="ECO:0000256" key="3">
    <source>
        <dbReference type="ARBA" id="ARBA00022692"/>
    </source>
</evidence>
<evidence type="ECO:0000259" key="8">
    <source>
        <dbReference type="Pfam" id="PF02687"/>
    </source>
</evidence>
<proteinExistence type="inferred from homology"/>
<evidence type="ECO:0000256" key="1">
    <source>
        <dbReference type="ARBA" id="ARBA00004651"/>
    </source>
</evidence>
<evidence type="ECO:0000313" key="10">
    <source>
        <dbReference type="Proteomes" id="UP001205965"/>
    </source>
</evidence>
<keyword evidence="4 7" id="KW-1133">Transmembrane helix</keyword>
<dbReference type="PANTHER" id="PTHR30572:SF4">
    <property type="entry name" value="ABC TRANSPORTER PERMEASE YTRF"/>
    <property type="match status" value="1"/>
</dbReference>
<feature type="transmembrane region" description="Helical" evidence="7">
    <location>
        <begin position="376"/>
        <end position="396"/>
    </location>
</feature>
<accession>A0ABT2FYX6</accession>
<evidence type="ECO:0000256" key="6">
    <source>
        <dbReference type="ARBA" id="ARBA00038076"/>
    </source>
</evidence>
<keyword evidence="3 7" id="KW-0812">Transmembrane</keyword>
<feature type="transmembrane region" description="Helical" evidence="7">
    <location>
        <begin position="771"/>
        <end position="794"/>
    </location>
</feature>
<comment type="subcellular location">
    <subcellularLocation>
        <location evidence="1">Cell membrane</location>
        <topology evidence="1">Multi-pass membrane protein</topology>
    </subcellularLocation>
</comment>
<evidence type="ECO:0000256" key="4">
    <source>
        <dbReference type="ARBA" id="ARBA00022989"/>
    </source>
</evidence>
<dbReference type="Pfam" id="PF02687">
    <property type="entry name" value="FtsX"/>
    <property type="match status" value="1"/>
</dbReference>
<name>A0ABT2FYX6_9CORY</name>
<feature type="transmembrane region" description="Helical" evidence="7">
    <location>
        <begin position="732"/>
        <end position="759"/>
    </location>
</feature>
<dbReference type="InterPro" id="IPR050250">
    <property type="entry name" value="Macrolide_Exporter_MacB"/>
</dbReference>
<reference evidence="9 10" key="1">
    <citation type="submission" date="2022-08" db="EMBL/GenBank/DDBJ databases">
        <title>YIM 101645 draft genome.</title>
        <authorList>
            <person name="Chen X."/>
        </authorList>
    </citation>
    <scope>NUCLEOTIDE SEQUENCE [LARGE SCALE GENOMIC DNA]</scope>
    <source>
        <strain evidence="9 10">YIM 101645</strain>
    </source>
</reference>
<gene>
    <name evidence="9" type="ORF">NYP18_12340</name>
</gene>